<feature type="domain" description="Sulfotransferase" evidence="3">
    <location>
        <begin position="242"/>
        <end position="438"/>
    </location>
</feature>
<protein>
    <submittedName>
        <fullName evidence="4">Sulfotransferase family protein</fullName>
        <ecNumber evidence="4">2.8.2.-</ecNumber>
    </submittedName>
</protein>
<dbReference type="Proteomes" id="UP001224775">
    <property type="component" value="Unassembled WGS sequence"/>
</dbReference>
<name>A0AAD9DIB2_9STRA</name>
<evidence type="ECO:0000313" key="4">
    <source>
        <dbReference type="EMBL" id="KAK1746608.1"/>
    </source>
</evidence>
<dbReference type="PANTHER" id="PTHR45964:SF5">
    <property type="entry name" value="WSCD FAMILY MEMBER CG9164"/>
    <property type="match status" value="1"/>
</dbReference>
<organism evidence="4 5">
    <name type="scientific">Skeletonema marinoi</name>
    <dbReference type="NCBI Taxonomy" id="267567"/>
    <lineage>
        <taxon>Eukaryota</taxon>
        <taxon>Sar</taxon>
        <taxon>Stramenopiles</taxon>
        <taxon>Ochrophyta</taxon>
        <taxon>Bacillariophyta</taxon>
        <taxon>Coscinodiscophyceae</taxon>
        <taxon>Thalassiosirophycidae</taxon>
        <taxon>Thalassiosirales</taxon>
        <taxon>Skeletonemataceae</taxon>
        <taxon>Skeletonema</taxon>
        <taxon>Skeletonema marinoi-dohrnii complex</taxon>
    </lineage>
</organism>
<dbReference type="PANTHER" id="PTHR45964">
    <property type="entry name" value="WSCD FAMILY MEMBER CG9164"/>
    <property type="match status" value="1"/>
</dbReference>
<dbReference type="GO" id="GO:0008146">
    <property type="term" value="F:sulfotransferase activity"/>
    <property type="evidence" value="ECO:0007669"/>
    <property type="project" value="InterPro"/>
</dbReference>
<evidence type="ECO:0000256" key="1">
    <source>
        <dbReference type="ARBA" id="ARBA00010236"/>
    </source>
</evidence>
<comment type="caution">
    <text evidence="4">The sequence shown here is derived from an EMBL/GenBank/DDBJ whole genome shotgun (WGS) entry which is preliminary data.</text>
</comment>
<dbReference type="EMBL" id="JATAAI010000004">
    <property type="protein sequence ID" value="KAK1746608.1"/>
    <property type="molecule type" value="Genomic_DNA"/>
</dbReference>
<feature type="region of interest" description="Disordered" evidence="2">
    <location>
        <begin position="571"/>
        <end position="623"/>
    </location>
</feature>
<dbReference type="Pfam" id="PF00685">
    <property type="entry name" value="Sulfotransfer_1"/>
    <property type="match status" value="1"/>
</dbReference>
<dbReference type="AlphaFoldDB" id="A0AAD9DIB2"/>
<dbReference type="InterPro" id="IPR051589">
    <property type="entry name" value="Sialate-O-sulfotransferase"/>
</dbReference>
<evidence type="ECO:0000313" key="5">
    <source>
        <dbReference type="Proteomes" id="UP001224775"/>
    </source>
</evidence>
<evidence type="ECO:0000259" key="3">
    <source>
        <dbReference type="Pfam" id="PF00685"/>
    </source>
</evidence>
<keyword evidence="4" id="KW-0808">Transferase</keyword>
<dbReference type="SUPFAM" id="SSF52540">
    <property type="entry name" value="P-loop containing nucleoside triphosphate hydrolases"/>
    <property type="match status" value="1"/>
</dbReference>
<reference evidence="4" key="1">
    <citation type="submission" date="2023-06" db="EMBL/GenBank/DDBJ databases">
        <title>Survivors Of The Sea: Transcriptome response of Skeletonema marinoi to long-term dormancy.</title>
        <authorList>
            <person name="Pinder M.I.M."/>
            <person name="Kourtchenko O."/>
            <person name="Robertson E.K."/>
            <person name="Larsson T."/>
            <person name="Maumus F."/>
            <person name="Osuna-Cruz C.M."/>
            <person name="Vancaester E."/>
            <person name="Stenow R."/>
            <person name="Vandepoele K."/>
            <person name="Ploug H."/>
            <person name="Bruchert V."/>
            <person name="Godhe A."/>
            <person name="Topel M."/>
        </authorList>
    </citation>
    <scope>NUCLEOTIDE SEQUENCE</scope>
    <source>
        <strain evidence="4">R05AC</strain>
    </source>
</reference>
<keyword evidence="5" id="KW-1185">Reference proteome</keyword>
<dbReference type="InterPro" id="IPR000863">
    <property type="entry name" value="Sulfotransferase_dom"/>
</dbReference>
<dbReference type="EC" id="2.8.2.-" evidence="4"/>
<comment type="similarity">
    <text evidence="1">Belongs to the WSCD family.</text>
</comment>
<evidence type="ECO:0000256" key="2">
    <source>
        <dbReference type="SAM" id="MobiDB-lite"/>
    </source>
</evidence>
<feature type="compositionally biased region" description="Polar residues" evidence="2">
    <location>
        <begin position="465"/>
        <end position="488"/>
    </location>
</feature>
<dbReference type="Gene3D" id="3.40.50.300">
    <property type="entry name" value="P-loop containing nucleotide triphosphate hydrolases"/>
    <property type="match status" value="1"/>
</dbReference>
<gene>
    <name evidence="4" type="ORF">QTG54_003215</name>
</gene>
<sequence>MDSSTPCLSNLRRHTISIILAYLQQQTPSASKQTTTANTPIQPHNRDALSLLITTKRFAYAILPLFRVPRHVCQHYQHKLEDGSCIIIVEKYRFVVMPIQDPVTLLDRLNTKRLRQRILWVAKNTANSKPDTEDVQNSSTCACYHYGRSTDELAFEEWSMMQIHHDAKQNNEIKWKTWPAHLELLRFLDDQYGNMIESSSNLKQRTNQSKRTVQLPSCLLPNMSKANATNTSSGNAFRPGIVLLASYPRSGNTLLRTLLERTTSIVTGSDTRPDRTLSKSLAMQYDLVGEGLVGKATDAGMNKQKKQSSSARLQIRFQTAYDPSLSIVKTHFPERKGWKPVNSSRVLLLIRNPYDSIDSYWNLCCTNTHTTSLDESVYKKYANKFESLARHEIQIWVDFHYYWLDLCEKEGVPLLVVRYEDLVLDPESEMQRVIAFLMEDGDDKSLFDSFWKWRIRHALGKSDNPESQSTTGNTSNLGSYQPRSSSGGILSIGKTLRKDRYSESTLTHMHDVAATVEANRNKNTSKFASIPSINKTKKNQSYETILQKFGYDIYNQNFPENFKHPPPVPTFAGKQSKTPGRVTINKSPEIRSIDDEFGRKMTHWRRGETDNDANPFPTVARRR</sequence>
<proteinExistence type="inferred from homology"/>
<feature type="region of interest" description="Disordered" evidence="2">
    <location>
        <begin position="462"/>
        <end position="490"/>
    </location>
</feature>
<feature type="compositionally biased region" description="Basic and acidic residues" evidence="2">
    <location>
        <begin position="588"/>
        <end position="609"/>
    </location>
</feature>
<accession>A0AAD9DIB2</accession>
<dbReference type="InterPro" id="IPR027417">
    <property type="entry name" value="P-loop_NTPase"/>
</dbReference>